<evidence type="ECO:0000313" key="3">
    <source>
        <dbReference type="EMBL" id="BDI30317.1"/>
    </source>
</evidence>
<dbReference type="InterPro" id="IPR036291">
    <property type="entry name" value="NAD(P)-bd_dom_sf"/>
</dbReference>
<dbReference type="InterPro" id="IPR046826">
    <property type="entry name" value="PDH_N"/>
</dbReference>
<dbReference type="GO" id="GO:0070403">
    <property type="term" value="F:NAD+ binding"/>
    <property type="evidence" value="ECO:0007669"/>
    <property type="project" value="InterPro"/>
</dbReference>
<organism evidence="3 4">
    <name type="scientific">Capsulimonas corticalis</name>
    <dbReference type="NCBI Taxonomy" id="2219043"/>
    <lineage>
        <taxon>Bacteria</taxon>
        <taxon>Bacillati</taxon>
        <taxon>Armatimonadota</taxon>
        <taxon>Armatimonadia</taxon>
        <taxon>Capsulimonadales</taxon>
        <taxon>Capsulimonadaceae</taxon>
        <taxon>Capsulimonas</taxon>
    </lineage>
</organism>
<proteinExistence type="inferred from homology"/>
<accession>A0A402CV93</accession>
<evidence type="ECO:0000256" key="2">
    <source>
        <dbReference type="ARBA" id="ARBA00023002"/>
    </source>
</evidence>
<dbReference type="KEGG" id="ccot:CCAX7_23680"/>
<dbReference type="InterPro" id="IPR046825">
    <property type="entry name" value="PDH_C"/>
</dbReference>
<dbReference type="GO" id="GO:0008977">
    <property type="term" value="F:prephenate dehydrogenase (NAD+) activity"/>
    <property type="evidence" value="ECO:0007669"/>
    <property type="project" value="InterPro"/>
</dbReference>
<dbReference type="InterPro" id="IPR008927">
    <property type="entry name" value="6-PGluconate_DH-like_C_sf"/>
</dbReference>
<protein>
    <submittedName>
        <fullName evidence="3">Uncharacterized protein</fullName>
    </submittedName>
</protein>
<dbReference type="Pfam" id="PF02153">
    <property type="entry name" value="PDH_N"/>
    <property type="match status" value="1"/>
</dbReference>
<dbReference type="InterPro" id="IPR003099">
    <property type="entry name" value="Prephen_DH"/>
</dbReference>
<dbReference type="GO" id="GO:0006571">
    <property type="term" value="P:tyrosine biosynthetic process"/>
    <property type="evidence" value="ECO:0007669"/>
    <property type="project" value="InterPro"/>
</dbReference>
<keyword evidence="4" id="KW-1185">Reference proteome</keyword>
<keyword evidence="2" id="KW-0560">Oxidoreductase</keyword>
<dbReference type="PROSITE" id="PS51176">
    <property type="entry name" value="PDH_ADH"/>
    <property type="match status" value="1"/>
</dbReference>
<reference evidence="3 4" key="1">
    <citation type="journal article" date="2019" name="Int. J. Syst. Evol. Microbiol.">
        <title>Capsulimonas corticalis gen. nov., sp. nov., an aerobic capsulated bacterium, of a novel bacterial order, Capsulimonadales ord. nov., of the class Armatimonadia of the phylum Armatimonadetes.</title>
        <authorList>
            <person name="Li J."/>
            <person name="Kudo C."/>
            <person name="Tonouchi A."/>
        </authorList>
    </citation>
    <scope>NUCLEOTIDE SEQUENCE [LARGE SCALE GENOMIC DNA]</scope>
    <source>
        <strain evidence="3 4">AX-7</strain>
    </source>
</reference>
<evidence type="ECO:0000256" key="1">
    <source>
        <dbReference type="ARBA" id="ARBA00007964"/>
    </source>
</evidence>
<dbReference type="SUPFAM" id="SSF48179">
    <property type="entry name" value="6-phosphogluconate dehydrogenase C-terminal domain-like"/>
    <property type="match status" value="1"/>
</dbReference>
<dbReference type="Proteomes" id="UP000287394">
    <property type="component" value="Chromosome"/>
</dbReference>
<dbReference type="FunCoup" id="A0A402CV93">
    <property type="interactions" value="294"/>
</dbReference>
<dbReference type="PANTHER" id="PTHR21363">
    <property type="entry name" value="PREPHENATE DEHYDROGENASE"/>
    <property type="match status" value="1"/>
</dbReference>
<dbReference type="InterPro" id="IPR050812">
    <property type="entry name" value="Preph/Arog_dehydrog"/>
</dbReference>
<dbReference type="SUPFAM" id="SSF51735">
    <property type="entry name" value="NAD(P)-binding Rossmann-fold domains"/>
    <property type="match status" value="1"/>
</dbReference>
<gene>
    <name evidence="3" type="ORF">CCAX7_23680</name>
</gene>
<dbReference type="GO" id="GO:0004665">
    <property type="term" value="F:prephenate dehydrogenase (NADP+) activity"/>
    <property type="evidence" value="ECO:0007669"/>
    <property type="project" value="InterPro"/>
</dbReference>
<dbReference type="PANTHER" id="PTHR21363:SF0">
    <property type="entry name" value="PREPHENATE DEHYDROGENASE [NADP(+)]"/>
    <property type="match status" value="1"/>
</dbReference>
<dbReference type="Gene3D" id="1.10.3660.10">
    <property type="entry name" value="6-phosphogluconate dehydrogenase C-terminal like domain"/>
    <property type="match status" value="1"/>
</dbReference>
<evidence type="ECO:0000313" key="4">
    <source>
        <dbReference type="Proteomes" id="UP000287394"/>
    </source>
</evidence>
<dbReference type="AlphaFoldDB" id="A0A402CV93"/>
<dbReference type="EMBL" id="AP025739">
    <property type="protein sequence ID" value="BDI30317.1"/>
    <property type="molecule type" value="Genomic_DNA"/>
</dbReference>
<dbReference type="Pfam" id="PF20463">
    <property type="entry name" value="PDH_C"/>
    <property type="match status" value="1"/>
</dbReference>
<dbReference type="Gene3D" id="3.40.50.720">
    <property type="entry name" value="NAD(P)-binding Rossmann-like Domain"/>
    <property type="match status" value="1"/>
</dbReference>
<name>A0A402CV93_9BACT</name>
<comment type="similarity">
    <text evidence="1">Belongs to the prephenate/arogenate dehydrogenase family.</text>
</comment>
<sequence>MGGSLGLALRQRRLAHRVIGVGRDAGRLATAVSLGAIDTFQTDIAAGVADADVVVLCSTIGHILEILPGVLKAVKPGAIVTDVGSTKTTIVEAAGDFPRFVGSHPMAGSERGGVEAATALLYQEATWAITPTDTTDPVALRGVTALAQEVGATTLLLDPKAHDAMVAVTSHLPHVLATSLMRSAATAARRLPQTPRLSAGSFADMTRVSASPAPIWRDICLTNKNAVLAAIAEFRGELNALEQAIADGDAEKIEDLFAGGAETKEAWGAGR</sequence>